<dbReference type="RefSeq" id="WP_345578271.1">
    <property type="nucleotide sequence ID" value="NZ_BAABDQ010000058.1"/>
</dbReference>
<organism evidence="1 2">
    <name type="scientific">Nonomuraea rosea</name>
    <dbReference type="NCBI Taxonomy" id="638574"/>
    <lineage>
        <taxon>Bacteria</taxon>
        <taxon>Bacillati</taxon>
        <taxon>Actinomycetota</taxon>
        <taxon>Actinomycetes</taxon>
        <taxon>Streptosporangiales</taxon>
        <taxon>Streptosporangiaceae</taxon>
        <taxon>Nonomuraea</taxon>
    </lineage>
</organism>
<reference evidence="2" key="1">
    <citation type="journal article" date="2019" name="Int. J. Syst. Evol. Microbiol.">
        <title>The Global Catalogue of Microorganisms (GCM) 10K type strain sequencing project: providing services to taxonomists for standard genome sequencing and annotation.</title>
        <authorList>
            <consortium name="The Broad Institute Genomics Platform"/>
            <consortium name="The Broad Institute Genome Sequencing Center for Infectious Disease"/>
            <person name="Wu L."/>
            <person name="Ma J."/>
        </authorList>
    </citation>
    <scope>NUCLEOTIDE SEQUENCE [LARGE SCALE GENOMIC DNA]</scope>
    <source>
        <strain evidence="2">JCM 17326</strain>
    </source>
</reference>
<sequence>MHQATIYRRWGSLGALVDDIVTEQLTVGSPVPDTGTLRGDLEAYAARVAEDVASPMGMLYVRAAMVGSKGPEGEAYLVQRAIQLETMLEHATAGVSGRRACWSSWRW</sequence>
<dbReference type="EMBL" id="BAABDQ010000058">
    <property type="protein sequence ID" value="GAA3618809.1"/>
    <property type="molecule type" value="Genomic_DNA"/>
</dbReference>
<name>A0ABP6ZT65_9ACTN</name>
<accession>A0ABP6ZT65</accession>
<dbReference type="Proteomes" id="UP001500630">
    <property type="component" value="Unassembled WGS sequence"/>
</dbReference>
<comment type="caution">
    <text evidence="1">The sequence shown here is derived from an EMBL/GenBank/DDBJ whole genome shotgun (WGS) entry which is preliminary data.</text>
</comment>
<dbReference type="SUPFAM" id="SSF48498">
    <property type="entry name" value="Tetracyclin repressor-like, C-terminal domain"/>
    <property type="match status" value="1"/>
</dbReference>
<evidence type="ECO:0000313" key="2">
    <source>
        <dbReference type="Proteomes" id="UP001500630"/>
    </source>
</evidence>
<proteinExistence type="predicted"/>
<protein>
    <submittedName>
        <fullName evidence="1">Uncharacterized protein</fullName>
    </submittedName>
</protein>
<gene>
    <name evidence="1" type="ORF">GCM10022419_125410</name>
</gene>
<evidence type="ECO:0000313" key="1">
    <source>
        <dbReference type="EMBL" id="GAA3618809.1"/>
    </source>
</evidence>
<dbReference type="Gene3D" id="1.10.357.10">
    <property type="entry name" value="Tetracycline Repressor, domain 2"/>
    <property type="match status" value="1"/>
</dbReference>
<dbReference type="InterPro" id="IPR036271">
    <property type="entry name" value="Tet_transcr_reg_TetR-rel_C_sf"/>
</dbReference>
<keyword evidence="2" id="KW-1185">Reference proteome</keyword>